<accession>A0A0D3JCL9</accession>
<evidence type="ECO:0000313" key="1">
    <source>
        <dbReference type="EnsemblProtists" id="EOD21254"/>
    </source>
</evidence>
<sequence>MGMSRSGSSLTTSIIAAMLRNGSRSDETAWRGLGRALPSDSANPGGYYEREDVVRLNYATISSVTGAGRWLAPVSASDQARELHSFLHCGEVSGLVSPLDAPTTEQRLTPAALCLWRELESGRALKGHSQRETPLAAQLCYGSGAGRGPAASPLITTRSG</sequence>
<dbReference type="HOGENOM" id="CLU_1655446_0_0_1"/>
<keyword evidence="2" id="KW-1185">Reference proteome</keyword>
<dbReference type="EnsemblProtists" id="EOD21254">
    <property type="protein sequence ID" value="EOD21254"/>
    <property type="gene ID" value="EMIHUDRAFT_241442"/>
</dbReference>
<organism evidence="1 2">
    <name type="scientific">Emiliania huxleyi (strain CCMP1516)</name>
    <dbReference type="NCBI Taxonomy" id="280463"/>
    <lineage>
        <taxon>Eukaryota</taxon>
        <taxon>Haptista</taxon>
        <taxon>Haptophyta</taxon>
        <taxon>Prymnesiophyceae</taxon>
        <taxon>Isochrysidales</taxon>
        <taxon>Noelaerhabdaceae</taxon>
        <taxon>Emiliania</taxon>
    </lineage>
</organism>
<dbReference type="AlphaFoldDB" id="A0A0D3JCL9"/>
<name>A0A0D3JCL9_EMIH1</name>
<reference evidence="1" key="2">
    <citation type="submission" date="2024-10" db="UniProtKB">
        <authorList>
            <consortium name="EnsemblProtists"/>
        </authorList>
    </citation>
    <scope>IDENTIFICATION</scope>
</reference>
<proteinExistence type="predicted"/>
<protein>
    <submittedName>
        <fullName evidence="1">Uncharacterized protein</fullName>
    </submittedName>
</protein>
<dbReference type="Proteomes" id="UP000013827">
    <property type="component" value="Unassembled WGS sequence"/>
</dbReference>
<reference evidence="2" key="1">
    <citation type="journal article" date="2013" name="Nature">
        <title>Pan genome of the phytoplankton Emiliania underpins its global distribution.</title>
        <authorList>
            <person name="Read B.A."/>
            <person name="Kegel J."/>
            <person name="Klute M.J."/>
            <person name="Kuo A."/>
            <person name="Lefebvre S.C."/>
            <person name="Maumus F."/>
            <person name="Mayer C."/>
            <person name="Miller J."/>
            <person name="Monier A."/>
            <person name="Salamov A."/>
            <person name="Young J."/>
            <person name="Aguilar M."/>
            <person name="Claverie J.M."/>
            <person name="Frickenhaus S."/>
            <person name="Gonzalez K."/>
            <person name="Herman E.K."/>
            <person name="Lin Y.C."/>
            <person name="Napier J."/>
            <person name="Ogata H."/>
            <person name="Sarno A.F."/>
            <person name="Shmutz J."/>
            <person name="Schroeder D."/>
            <person name="de Vargas C."/>
            <person name="Verret F."/>
            <person name="von Dassow P."/>
            <person name="Valentin K."/>
            <person name="Van de Peer Y."/>
            <person name="Wheeler G."/>
            <person name="Dacks J.B."/>
            <person name="Delwiche C.F."/>
            <person name="Dyhrman S.T."/>
            <person name="Glockner G."/>
            <person name="John U."/>
            <person name="Richards T."/>
            <person name="Worden A.Z."/>
            <person name="Zhang X."/>
            <person name="Grigoriev I.V."/>
            <person name="Allen A.E."/>
            <person name="Bidle K."/>
            <person name="Borodovsky M."/>
            <person name="Bowler C."/>
            <person name="Brownlee C."/>
            <person name="Cock J.M."/>
            <person name="Elias M."/>
            <person name="Gladyshev V.N."/>
            <person name="Groth M."/>
            <person name="Guda C."/>
            <person name="Hadaegh A."/>
            <person name="Iglesias-Rodriguez M.D."/>
            <person name="Jenkins J."/>
            <person name="Jones B.M."/>
            <person name="Lawson T."/>
            <person name="Leese F."/>
            <person name="Lindquist E."/>
            <person name="Lobanov A."/>
            <person name="Lomsadze A."/>
            <person name="Malik S.B."/>
            <person name="Marsh M.E."/>
            <person name="Mackinder L."/>
            <person name="Mock T."/>
            <person name="Mueller-Roeber B."/>
            <person name="Pagarete A."/>
            <person name="Parker M."/>
            <person name="Probert I."/>
            <person name="Quesneville H."/>
            <person name="Raines C."/>
            <person name="Rensing S.A."/>
            <person name="Riano-Pachon D.M."/>
            <person name="Richier S."/>
            <person name="Rokitta S."/>
            <person name="Shiraiwa Y."/>
            <person name="Soanes D.M."/>
            <person name="van der Giezen M."/>
            <person name="Wahlund T.M."/>
            <person name="Williams B."/>
            <person name="Wilson W."/>
            <person name="Wolfe G."/>
            <person name="Wurch L.L."/>
        </authorList>
    </citation>
    <scope>NUCLEOTIDE SEQUENCE</scope>
</reference>
<dbReference type="GeneID" id="17266811"/>
<dbReference type="KEGG" id="ehx:EMIHUDRAFT_241442"/>
<evidence type="ECO:0000313" key="2">
    <source>
        <dbReference type="Proteomes" id="UP000013827"/>
    </source>
</evidence>
<dbReference type="RefSeq" id="XP_005773683.1">
    <property type="nucleotide sequence ID" value="XM_005773626.1"/>
</dbReference>
<dbReference type="PaxDb" id="2903-EOD21254"/>